<comment type="similarity">
    <text evidence="2">Belongs to the binding-protein-dependent transport system permease family. HisMQ subfamily.</text>
</comment>
<gene>
    <name evidence="10" type="ORF">RM190_03500</name>
</gene>
<dbReference type="NCBIfam" id="TIGR01726">
    <property type="entry name" value="HEQRo_perm_3TM"/>
    <property type="match status" value="1"/>
</dbReference>
<dbReference type="InterPro" id="IPR010065">
    <property type="entry name" value="AA_ABC_transptr_permease_3TM"/>
</dbReference>
<dbReference type="InterPro" id="IPR000515">
    <property type="entry name" value="MetI-like"/>
</dbReference>
<comment type="subcellular location">
    <subcellularLocation>
        <location evidence="1">Cell inner membrane</location>
        <topology evidence="1">Multi-pass membrane protein</topology>
    </subcellularLocation>
    <subcellularLocation>
        <location evidence="8">Cell membrane</location>
        <topology evidence="8">Multi-pass membrane protein</topology>
    </subcellularLocation>
</comment>
<organism evidence="10 11">
    <name type="scientific">Paracoccus broussonetiae</name>
    <dbReference type="NCBI Taxonomy" id="3075834"/>
    <lineage>
        <taxon>Bacteria</taxon>
        <taxon>Pseudomonadati</taxon>
        <taxon>Pseudomonadota</taxon>
        <taxon>Alphaproteobacteria</taxon>
        <taxon>Rhodobacterales</taxon>
        <taxon>Paracoccaceae</taxon>
        <taxon>Paracoccus</taxon>
    </lineage>
</organism>
<sequence>MTLDFSVVANAWPALFYGVLGTMLLAVCGMILAMIIGVGGVAILRAQRWLSSFLVTAFVEIIRNTPFLVQIYFIFFALPLAGIRLNPTVTAILALGLNGGAYAIEIIRGGVESIPKGQTEAGLALGLHRGEVFRMIVLKPALKAIYPSLSSQFILLTLTTAICTSISAYELTSVGQRIEAETFRSFEVYFTLTMIYLVISLITMWALAAIGRRAFNYPDR</sequence>
<keyword evidence="6 8" id="KW-1133">Transmembrane helix</keyword>
<protein>
    <submittedName>
        <fullName evidence="10">Amino acid ABC transporter permease</fullName>
    </submittedName>
</protein>
<comment type="caution">
    <text evidence="10">The sequence shown here is derived from an EMBL/GenBank/DDBJ whole genome shotgun (WGS) entry which is preliminary data.</text>
</comment>
<name>A0ABU3E9K8_9RHOB</name>
<dbReference type="Proteomes" id="UP001251085">
    <property type="component" value="Unassembled WGS sequence"/>
</dbReference>
<dbReference type="PANTHER" id="PTHR30614">
    <property type="entry name" value="MEMBRANE COMPONENT OF AMINO ACID ABC TRANSPORTER"/>
    <property type="match status" value="1"/>
</dbReference>
<feature type="transmembrane region" description="Helical" evidence="8">
    <location>
        <begin position="65"/>
        <end position="83"/>
    </location>
</feature>
<accession>A0ABU3E9K8</accession>
<keyword evidence="3 8" id="KW-0813">Transport</keyword>
<dbReference type="SUPFAM" id="SSF161098">
    <property type="entry name" value="MetI-like"/>
    <property type="match status" value="1"/>
</dbReference>
<dbReference type="RefSeq" id="WP_311758015.1">
    <property type="nucleotide sequence ID" value="NZ_JAVRQI010000002.1"/>
</dbReference>
<feature type="transmembrane region" description="Helical" evidence="8">
    <location>
        <begin position="188"/>
        <end position="210"/>
    </location>
</feature>
<keyword evidence="7 8" id="KW-0472">Membrane</keyword>
<proteinExistence type="inferred from homology"/>
<evidence type="ECO:0000313" key="11">
    <source>
        <dbReference type="Proteomes" id="UP001251085"/>
    </source>
</evidence>
<evidence type="ECO:0000256" key="2">
    <source>
        <dbReference type="ARBA" id="ARBA00010072"/>
    </source>
</evidence>
<feature type="transmembrane region" description="Helical" evidence="8">
    <location>
        <begin position="144"/>
        <end position="168"/>
    </location>
</feature>
<evidence type="ECO:0000256" key="6">
    <source>
        <dbReference type="ARBA" id="ARBA00022989"/>
    </source>
</evidence>
<keyword evidence="5 8" id="KW-0812">Transmembrane</keyword>
<keyword evidence="4" id="KW-1003">Cell membrane</keyword>
<evidence type="ECO:0000256" key="8">
    <source>
        <dbReference type="RuleBase" id="RU363032"/>
    </source>
</evidence>
<feature type="transmembrane region" description="Helical" evidence="8">
    <location>
        <begin position="15"/>
        <end position="44"/>
    </location>
</feature>
<reference evidence="11" key="1">
    <citation type="submission" date="2023-07" db="EMBL/GenBank/DDBJ databases">
        <title>Characterization of two Paracoccaceae strains isolated from Phycosphere and proposal of Xinfangfangia lacusdiani sp. nov.</title>
        <authorList>
            <person name="Deng Y."/>
            <person name="Zhang Y.Q."/>
        </authorList>
    </citation>
    <scope>NUCLEOTIDE SEQUENCE [LARGE SCALE GENOMIC DNA]</scope>
    <source>
        <strain evidence="11">CPCC 101403</strain>
    </source>
</reference>
<dbReference type="CDD" id="cd06261">
    <property type="entry name" value="TM_PBP2"/>
    <property type="match status" value="1"/>
</dbReference>
<evidence type="ECO:0000256" key="7">
    <source>
        <dbReference type="ARBA" id="ARBA00023136"/>
    </source>
</evidence>
<dbReference type="PANTHER" id="PTHR30614:SF35">
    <property type="entry name" value="ABC TRANSPORTER PERMEASE PROTEIN"/>
    <property type="match status" value="1"/>
</dbReference>
<evidence type="ECO:0000256" key="5">
    <source>
        <dbReference type="ARBA" id="ARBA00022692"/>
    </source>
</evidence>
<dbReference type="PROSITE" id="PS50928">
    <property type="entry name" value="ABC_TM1"/>
    <property type="match status" value="1"/>
</dbReference>
<dbReference type="Pfam" id="PF00528">
    <property type="entry name" value="BPD_transp_1"/>
    <property type="match status" value="1"/>
</dbReference>
<keyword evidence="11" id="KW-1185">Reference proteome</keyword>
<evidence type="ECO:0000313" key="10">
    <source>
        <dbReference type="EMBL" id="MDT1060909.1"/>
    </source>
</evidence>
<evidence type="ECO:0000256" key="4">
    <source>
        <dbReference type="ARBA" id="ARBA00022475"/>
    </source>
</evidence>
<evidence type="ECO:0000256" key="1">
    <source>
        <dbReference type="ARBA" id="ARBA00004429"/>
    </source>
</evidence>
<dbReference type="EMBL" id="JAVRQI010000002">
    <property type="protein sequence ID" value="MDT1060909.1"/>
    <property type="molecule type" value="Genomic_DNA"/>
</dbReference>
<dbReference type="InterPro" id="IPR035906">
    <property type="entry name" value="MetI-like_sf"/>
</dbReference>
<dbReference type="Gene3D" id="1.10.3720.10">
    <property type="entry name" value="MetI-like"/>
    <property type="match status" value="1"/>
</dbReference>
<evidence type="ECO:0000259" key="9">
    <source>
        <dbReference type="PROSITE" id="PS50928"/>
    </source>
</evidence>
<evidence type="ECO:0000256" key="3">
    <source>
        <dbReference type="ARBA" id="ARBA00022448"/>
    </source>
</evidence>
<feature type="domain" description="ABC transmembrane type-1" evidence="9">
    <location>
        <begin position="19"/>
        <end position="207"/>
    </location>
</feature>
<dbReference type="InterPro" id="IPR043429">
    <property type="entry name" value="ArtM/GltK/GlnP/TcyL/YhdX-like"/>
</dbReference>